<accession>A0A552G5Z9</accession>
<feature type="transmembrane region" description="Helical" evidence="1">
    <location>
        <begin position="23"/>
        <end position="47"/>
    </location>
</feature>
<sequence length="390" mass="43058">MRFYLEYINHLGRLQKKSSHRRLQAGFTITEVLLAGLMMLIAVFVAGNGLINLLRTNYRANADSEIRNNLNRTLEFVSDEVRRAKIIAKSQAEIITDKVPGWEDIPGAPQAVLAFQIPDPRNPNNLLVQQIVYYTRNPENSLTGPRVLWRYGPNLNANGNYEIVNYIHSPVTDMLGAAAVNRNCPANFNRIPANTDDVGGFFACVHEDRNRVILNANAQVNMTTNEKVEYSVSTTVFPRACRKFCDLDDPTSFYQSRGRGSPDAPSLPIVIVPATVTAKVIKGTTCTFSDTCGVLTAPDDIKLRNGKPEKPLDSPVDADAGDAIMVHVDGLRNAYIDYTKQTPTVAYTSDTGLPSDINIDPLTNNQILFVLTTTTTPPTSYQILVTITPK</sequence>
<keyword evidence="1" id="KW-0472">Membrane</keyword>
<reference evidence="2 3" key="1">
    <citation type="submission" date="2019-01" db="EMBL/GenBank/DDBJ databases">
        <title>Coherence of Microcystis species and biogeography revealed through population genomics.</title>
        <authorList>
            <person name="Perez-Carrascal O.M."/>
            <person name="Terrat Y."/>
            <person name="Giani A."/>
            <person name="Fortin N."/>
            <person name="Tromas N."/>
            <person name="Shapiro B.J."/>
        </authorList>
    </citation>
    <scope>NUCLEOTIDE SEQUENCE [LARGE SCALE GENOMIC DNA]</scope>
    <source>
        <strain evidence="2">Ma_QC_Ch_20071001_S25D</strain>
    </source>
</reference>
<evidence type="ECO:0000313" key="2">
    <source>
        <dbReference type="EMBL" id="TRU54414.1"/>
    </source>
</evidence>
<evidence type="ECO:0008006" key="4">
    <source>
        <dbReference type="Google" id="ProtNLM"/>
    </source>
</evidence>
<keyword evidence="1" id="KW-0812">Transmembrane</keyword>
<protein>
    <recommendedName>
        <fullName evidence="4">Type II secretion system protein</fullName>
    </recommendedName>
</protein>
<comment type="caution">
    <text evidence="2">The sequence shown here is derived from an EMBL/GenBank/DDBJ whole genome shotgun (WGS) entry which is preliminary data.</text>
</comment>
<gene>
    <name evidence="2" type="ORF">EWV57_01840</name>
</gene>
<proteinExistence type="predicted"/>
<dbReference type="AlphaFoldDB" id="A0A552G5Z9"/>
<evidence type="ECO:0000256" key="1">
    <source>
        <dbReference type="SAM" id="Phobius"/>
    </source>
</evidence>
<dbReference type="Proteomes" id="UP000316958">
    <property type="component" value="Unassembled WGS sequence"/>
</dbReference>
<organism evidence="2 3">
    <name type="scientific">Microcystis aeruginosa Ma_QC_Ch_20071001_S25D</name>
    <dbReference type="NCBI Taxonomy" id="2486250"/>
    <lineage>
        <taxon>Bacteria</taxon>
        <taxon>Bacillati</taxon>
        <taxon>Cyanobacteriota</taxon>
        <taxon>Cyanophyceae</taxon>
        <taxon>Oscillatoriophycideae</taxon>
        <taxon>Chroococcales</taxon>
        <taxon>Microcystaceae</taxon>
        <taxon>Microcystis</taxon>
    </lineage>
</organism>
<evidence type="ECO:0000313" key="3">
    <source>
        <dbReference type="Proteomes" id="UP000316958"/>
    </source>
</evidence>
<keyword evidence="1" id="KW-1133">Transmembrane helix</keyword>
<name>A0A552G5Z9_MICAE</name>
<dbReference type="EMBL" id="SFBE01000033">
    <property type="protein sequence ID" value="TRU54414.1"/>
    <property type="molecule type" value="Genomic_DNA"/>
</dbReference>